<keyword evidence="4 6" id="KW-0238">DNA-binding</keyword>
<evidence type="ECO:0000259" key="8">
    <source>
        <dbReference type="PROSITE" id="PS51898"/>
    </source>
</evidence>
<keyword evidence="3" id="KW-0229">DNA integration</keyword>
<evidence type="ECO:0000256" key="1">
    <source>
        <dbReference type="ARBA" id="ARBA00003283"/>
    </source>
</evidence>
<feature type="domain" description="Core-binding (CB)" evidence="9">
    <location>
        <begin position="338"/>
        <end position="424"/>
    </location>
</feature>
<evidence type="ECO:0000256" key="6">
    <source>
        <dbReference type="PROSITE-ProRule" id="PRU01248"/>
    </source>
</evidence>
<feature type="domain" description="Tyr recombinase" evidence="8">
    <location>
        <begin position="115"/>
        <end position="294"/>
    </location>
</feature>
<evidence type="ECO:0008006" key="12">
    <source>
        <dbReference type="Google" id="ProtNLM"/>
    </source>
</evidence>
<dbReference type="Pfam" id="PF00589">
    <property type="entry name" value="Phage_integrase"/>
    <property type="match status" value="2"/>
</dbReference>
<protein>
    <recommendedName>
        <fullName evidence="12">Integrase</fullName>
    </recommendedName>
</protein>
<sequence length="640" mass="73490">MESIIEGYHEFQSIIRGYTHKVVVATRRELLKLATYLQSLSLSFESTSLVHLENYCIERSENKSLGYRNLIISFIRSFFTYLQQQEYRLDNPSVHLPFTNLEAHQTLPEVASRGEIKECLLELRRQVDSELGRRQFDPIRKRNLALFALIYATGIRAGEAANLLIRDVLWDEQILCVRAGKGRKDRRVPIVGEVLELLQFYLTTRTDLHQDAPLFLTWRKGSMDNNLVGQIFRTYSETWSKPLKPHQLRHTCATHLFQEGGNIYYIKDWLGHQRITTTLHYAQIQNPEIAATLESHPINSATLPKRPKPQRFKNPRKKPTSSFRRNYTMTPVAGLLVGKLADQIEEFLRTATGMNKYTPGTLKEFRVSLTRLAVGCPTCLDKGIETLRGADIIRWLSARRQLGISQCTIDKNLSHLRTFMAYAVDRGWRMDNPMEALKMIHPQPKEQTYLTEDEMLRLLSSPDRTTTEGFSDYIALLVLYATGLRIGELSALNIEDVDLKEGWVHVRQGKGRDRQVALPKATLDDLLQYIRLYRKATTGPFLLNLQGSRLKPWTVSRRIRHYAEIASIQKPVSPHTIRHTFTTHLIQRGGRIEIIAKALGHKSLAETTPYVHADFEDLRKAVSLLSKNMPPLSGVKKVEQ</sequence>
<accession>A0A4Z0QVB5</accession>
<dbReference type="PROSITE" id="PS51900">
    <property type="entry name" value="CB"/>
    <property type="match status" value="2"/>
</dbReference>
<dbReference type="OrthoDB" id="111144at2"/>
<dbReference type="GO" id="GO:0003677">
    <property type="term" value="F:DNA binding"/>
    <property type="evidence" value="ECO:0007669"/>
    <property type="project" value="UniProtKB-UniRule"/>
</dbReference>
<dbReference type="RefSeq" id="WP_135553154.1">
    <property type="nucleotide sequence ID" value="NZ_SPQQ01000031.1"/>
</dbReference>
<evidence type="ECO:0000256" key="5">
    <source>
        <dbReference type="ARBA" id="ARBA00023172"/>
    </source>
</evidence>
<keyword evidence="11" id="KW-1185">Reference proteome</keyword>
<feature type="domain" description="Core-binding (CB)" evidence="9">
    <location>
        <begin position="1"/>
        <end position="83"/>
    </location>
</feature>
<dbReference type="Pfam" id="PF02899">
    <property type="entry name" value="Phage_int_SAM_1"/>
    <property type="match status" value="1"/>
</dbReference>
<feature type="domain" description="Tyr recombinase" evidence="8">
    <location>
        <begin position="445"/>
        <end position="623"/>
    </location>
</feature>
<organism evidence="10 11">
    <name type="scientific">Desulfosporosinus fructosivorans</name>
    <dbReference type="NCBI Taxonomy" id="2018669"/>
    <lineage>
        <taxon>Bacteria</taxon>
        <taxon>Bacillati</taxon>
        <taxon>Bacillota</taxon>
        <taxon>Clostridia</taxon>
        <taxon>Eubacteriales</taxon>
        <taxon>Desulfitobacteriaceae</taxon>
        <taxon>Desulfosporosinus</taxon>
    </lineage>
</organism>
<evidence type="ECO:0000256" key="3">
    <source>
        <dbReference type="ARBA" id="ARBA00022908"/>
    </source>
</evidence>
<name>A0A4Z0QVB5_9FIRM</name>
<dbReference type="InterPro" id="IPR013762">
    <property type="entry name" value="Integrase-like_cat_sf"/>
</dbReference>
<keyword evidence="5" id="KW-0233">DNA recombination</keyword>
<evidence type="ECO:0000256" key="4">
    <source>
        <dbReference type="ARBA" id="ARBA00023125"/>
    </source>
</evidence>
<dbReference type="EMBL" id="SPQQ01000031">
    <property type="protein sequence ID" value="TGE34751.1"/>
    <property type="molecule type" value="Genomic_DNA"/>
</dbReference>
<dbReference type="Gene3D" id="1.10.443.10">
    <property type="entry name" value="Intergrase catalytic core"/>
    <property type="match status" value="2"/>
</dbReference>
<evidence type="ECO:0000259" key="9">
    <source>
        <dbReference type="PROSITE" id="PS51900"/>
    </source>
</evidence>
<comment type="caution">
    <text evidence="10">The sequence shown here is derived from an EMBL/GenBank/DDBJ whole genome shotgun (WGS) entry which is preliminary data.</text>
</comment>
<dbReference type="InterPro" id="IPR050090">
    <property type="entry name" value="Tyrosine_recombinase_XerCD"/>
</dbReference>
<proteinExistence type="inferred from homology"/>
<dbReference type="InterPro" id="IPR044068">
    <property type="entry name" value="CB"/>
</dbReference>
<dbReference type="SUPFAM" id="SSF56349">
    <property type="entry name" value="DNA breaking-rejoining enzymes"/>
    <property type="match status" value="2"/>
</dbReference>
<dbReference type="PANTHER" id="PTHR30349:SF41">
    <property type="entry name" value="INTEGRASE_RECOMBINASE PROTEIN MJ0367-RELATED"/>
    <property type="match status" value="1"/>
</dbReference>
<feature type="compositionally biased region" description="Basic residues" evidence="7">
    <location>
        <begin position="305"/>
        <end position="319"/>
    </location>
</feature>
<dbReference type="CDD" id="cd00397">
    <property type="entry name" value="DNA_BRE_C"/>
    <property type="match status" value="1"/>
</dbReference>
<evidence type="ECO:0000256" key="7">
    <source>
        <dbReference type="SAM" id="MobiDB-lite"/>
    </source>
</evidence>
<dbReference type="PANTHER" id="PTHR30349">
    <property type="entry name" value="PHAGE INTEGRASE-RELATED"/>
    <property type="match status" value="1"/>
</dbReference>
<dbReference type="InterPro" id="IPR011010">
    <property type="entry name" value="DNA_brk_join_enz"/>
</dbReference>
<comment type="function">
    <text evidence="1">Site-specific tyrosine recombinase, which acts by catalyzing the cutting and rejoining of the recombining DNA molecules.</text>
</comment>
<comment type="similarity">
    <text evidence="2">Belongs to the 'phage' integrase family.</text>
</comment>
<evidence type="ECO:0000313" key="10">
    <source>
        <dbReference type="EMBL" id="TGE34751.1"/>
    </source>
</evidence>
<gene>
    <name evidence="10" type="ORF">E4K67_29090</name>
</gene>
<dbReference type="AlphaFoldDB" id="A0A4Z0QVB5"/>
<dbReference type="Gene3D" id="1.10.150.130">
    <property type="match status" value="2"/>
</dbReference>
<feature type="region of interest" description="Disordered" evidence="7">
    <location>
        <begin position="300"/>
        <end position="324"/>
    </location>
</feature>
<reference evidence="10 11" key="1">
    <citation type="submission" date="2019-03" db="EMBL/GenBank/DDBJ databases">
        <title>Draft Genome Sequence of Desulfosporosinus fructosivorans Strain 63.6F, Isolated from Marine Sediment in the Baltic Sea.</title>
        <authorList>
            <person name="Hausmann B."/>
            <person name="Vandieken V."/>
            <person name="Pjevac P."/>
            <person name="Schreck K."/>
            <person name="Herbold C.W."/>
            <person name="Loy A."/>
        </authorList>
    </citation>
    <scope>NUCLEOTIDE SEQUENCE [LARGE SCALE GENOMIC DNA]</scope>
    <source>
        <strain evidence="10 11">63.6F</strain>
    </source>
</reference>
<dbReference type="PROSITE" id="PS51898">
    <property type="entry name" value="TYR_RECOMBINASE"/>
    <property type="match status" value="2"/>
</dbReference>
<dbReference type="InterPro" id="IPR010998">
    <property type="entry name" value="Integrase_recombinase_N"/>
</dbReference>
<dbReference type="Proteomes" id="UP000298460">
    <property type="component" value="Unassembled WGS sequence"/>
</dbReference>
<evidence type="ECO:0000256" key="2">
    <source>
        <dbReference type="ARBA" id="ARBA00008857"/>
    </source>
</evidence>
<dbReference type="InterPro" id="IPR002104">
    <property type="entry name" value="Integrase_catalytic"/>
</dbReference>
<dbReference type="InterPro" id="IPR004107">
    <property type="entry name" value="Integrase_SAM-like_N"/>
</dbReference>
<dbReference type="GO" id="GO:0015074">
    <property type="term" value="P:DNA integration"/>
    <property type="evidence" value="ECO:0007669"/>
    <property type="project" value="UniProtKB-KW"/>
</dbReference>
<evidence type="ECO:0000313" key="11">
    <source>
        <dbReference type="Proteomes" id="UP000298460"/>
    </source>
</evidence>
<dbReference type="GO" id="GO:0006310">
    <property type="term" value="P:DNA recombination"/>
    <property type="evidence" value="ECO:0007669"/>
    <property type="project" value="UniProtKB-KW"/>
</dbReference>